<dbReference type="AlphaFoldDB" id="A0AAE4AWD2"/>
<dbReference type="EMBL" id="JAUSUZ010000001">
    <property type="protein sequence ID" value="MDQ0364909.1"/>
    <property type="molecule type" value="Genomic_DNA"/>
</dbReference>
<protein>
    <submittedName>
        <fullName evidence="1">Uncharacterized protein</fullName>
    </submittedName>
</protein>
<keyword evidence="2" id="KW-1185">Reference proteome</keyword>
<evidence type="ECO:0000313" key="2">
    <source>
        <dbReference type="Proteomes" id="UP001240236"/>
    </source>
</evidence>
<accession>A0AAE4AWD2</accession>
<dbReference type="Proteomes" id="UP001240236">
    <property type="component" value="Unassembled WGS sequence"/>
</dbReference>
<name>A0AAE4AWD2_9ACTN</name>
<reference evidence="1 2" key="1">
    <citation type="submission" date="2023-07" db="EMBL/GenBank/DDBJ databases">
        <title>Sequencing the genomes of 1000 actinobacteria strains.</title>
        <authorList>
            <person name="Klenk H.-P."/>
        </authorList>
    </citation>
    <scope>NUCLEOTIDE SEQUENCE [LARGE SCALE GENOMIC DNA]</scope>
    <source>
        <strain evidence="1 2">DSM 44709</strain>
    </source>
</reference>
<gene>
    <name evidence="1" type="ORF">J2S42_001578</name>
</gene>
<sequence length="300" mass="33016">MTAELSCYTANLVALLESEVPDVRGRLAHAVRLRVRADGVPGFCHHDRFDTLPGGQELGYRAADSWAAAREGLRGELREAAAVLAVGNTRYLPWSPNHGVADVPHWLLLHGLHDGRWEVRDDFQALLPRGEQLPYRGRMSDDELRRALSPPGTLPPEVSARDTYALGHPVPTPSAARYRWLARQQARPPAPRPGRWLDDPAEALCYLADRFSADPAALARHVDDLWAVARHQRHRLLRLTEDGAVPPAPAEAAARGWAALPRTLRFAADSAARGNPRPGLVARAFGELTATMTTAIREVR</sequence>
<organism evidence="1 2">
    <name type="scientific">Catenuloplanes indicus</name>
    <dbReference type="NCBI Taxonomy" id="137267"/>
    <lineage>
        <taxon>Bacteria</taxon>
        <taxon>Bacillati</taxon>
        <taxon>Actinomycetota</taxon>
        <taxon>Actinomycetes</taxon>
        <taxon>Micromonosporales</taxon>
        <taxon>Micromonosporaceae</taxon>
        <taxon>Catenuloplanes</taxon>
    </lineage>
</organism>
<evidence type="ECO:0000313" key="1">
    <source>
        <dbReference type="EMBL" id="MDQ0364909.1"/>
    </source>
</evidence>
<dbReference type="RefSeq" id="WP_307236795.1">
    <property type="nucleotide sequence ID" value="NZ_JAUSUZ010000001.1"/>
</dbReference>
<comment type="caution">
    <text evidence="1">The sequence shown here is derived from an EMBL/GenBank/DDBJ whole genome shotgun (WGS) entry which is preliminary data.</text>
</comment>
<proteinExistence type="predicted"/>